<organism evidence="12 13">
    <name type="scientific">Cinara cedri</name>
    <dbReference type="NCBI Taxonomy" id="506608"/>
    <lineage>
        <taxon>Eukaryota</taxon>
        <taxon>Metazoa</taxon>
        <taxon>Ecdysozoa</taxon>
        <taxon>Arthropoda</taxon>
        <taxon>Hexapoda</taxon>
        <taxon>Insecta</taxon>
        <taxon>Pterygota</taxon>
        <taxon>Neoptera</taxon>
        <taxon>Paraneoptera</taxon>
        <taxon>Hemiptera</taxon>
        <taxon>Sternorrhyncha</taxon>
        <taxon>Aphidomorpha</taxon>
        <taxon>Aphidoidea</taxon>
        <taxon>Aphididae</taxon>
        <taxon>Lachninae</taxon>
        <taxon>Cinara</taxon>
    </lineage>
</organism>
<dbReference type="InterPro" id="IPR029063">
    <property type="entry name" value="SAM-dependent_MTases_sf"/>
</dbReference>
<dbReference type="InterPro" id="IPR002905">
    <property type="entry name" value="Trm1"/>
</dbReference>
<dbReference type="EC" id="2.1.1.216" evidence="7 10"/>
<dbReference type="OrthoDB" id="6349953at2759"/>
<evidence type="ECO:0000256" key="7">
    <source>
        <dbReference type="ARBA" id="ARBA00039099"/>
    </source>
</evidence>
<dbReference type="GO" id="GO:0000049">
    <property type="term" value="F:tRNA binding"/>
    <property type="evidence" value="ECO:0007669"/>
    <property type="project" value="UniProtKB-UniRule"/>
</dbReference>
<evidence type="ECO:0000256" key="5">
    <source>
        <dbReference type="ARBA" id="ARBA00022694"/>
    </source>
</evidence>
<evidence type="ECO:0000256" key="11">
    <source>
        <dbReference type="SAM" id="MobiDB-lite"/>
    </source>
</evidence>
<accession>A0A5E4MVB9</accession>
<keyword evidence="4 10" id="KW-0949">S-adenosyl-L-methionine</keyword>
<evidence type="ECO:0000256" key="6">
    <source>
        <dbReference type="ARBA" id="ARBA00022884"/>
    </source>
</evidence>
<dbReference type="FunFam" id="3.30.56.70:FF:000001">
    <property type="entry name" value="tRNA (guanine(26)-N(2))-dimethyltransferase"/>
    <property type="match status" value="1"/>
</dbReference>
<dbReference type="GO" id="GO:0160104">
    <property type="term" value="F:tRNA (guanine(26)-N2)-dimethyltransferase activity"/>
    <property type="evidence" value="ECO:0007669"/>
    <property type="project" value="UniProtKB-UniRule"/>
</dbReference>
<dbReference type="InterPro" id="IPR042296">
    <property type="entry name" value="tRNA_met_Trm1_C"/>
</dbReference>
<evidence type="ECO:0000256" key="2">
    <source>
        <dbReference type="ARBA" id="ARBA00022603"/>
    </source>
</evidence>
<keyword evidence="3 10" id="KW-0808">Transferase</keyword>
<keyword evidence="2 10" id="KW-0489">Methyltransferase</keyword>
<dbReference type="NCBIfam" id="TIGR00308">
    <property type="entry name" value="TRM1"/>
    <property type="match status" value="1"/>
</dbReference>
<feature type="region of interest" description="Disordered" evidence="11">
    <location>
        <begin position="493"/>
        <end position="519"/>
    </location>
</feature>
<keyword evidence="1 10" id="KW-0820">tRNA-binding</keyword>
<sequence>MEASLECTEICEGRAKIRVPGTSKVFYNPVQEFNRDLSIAVLSVFSEIHHSEKQKTKKRPRSPNNDNITEIEPVKLEIGTSIESGLEILEALAATGLRAIRYALEVPGVKQIYANDISITAVNIMNQNITENNVQNLVTSTQYDAAHVMRKRQFESKKKFDVVDLDPYGCPTNLLDAAVCCLEDNGLLLVTCTDMAVLAGNTPESCYAKYGSVSLRSPACHEMALRIVLHTITTVCTRYGRYMEPLLSISADFYIRVFVVIRTSPFICKTMSSKIATVYKCRGCNMITFLPLGSSSKSDSNNMKFTLLSGPPVDKKCEHCGFPHLIGGPIWIGPLYNTEFLSKLCNYINNDDAEKKFNTIKRMRGMLGLMLEELQDIPLYYTVPSLTNTVHCEAMPLRYFFSALVGAGYRVSSSHCAQNSVKTDAPQSVVWDVIRTWVQTHPVSAKRLQNSAAARQILSKESTTEIIFDKNYNIVPKSLQGLVRYQQNPARFWGPGTKGNSKQKTSVVGSNTENNGISK</sequence>
<dbReference type="PANTHER" id="PTHR10631">
    <property type="entry name" value="N 2 ,N 2 -DIMETHYLGUANOSINE TRNA METHYLTRANSFERASE"/>
    <property type="match status" value="1"/>
</dbReference>
<dbReference type="Pfam" id="PF02005">
    <property type="entry name" value="TRM"/>
    <property type="match status" value="1"/>
</dbReference>
<comment type="catalytic activity">
    <reaction evidence="8 10">
        <text>guanosine(26) in tRNA + 2 S-adenosyl-L-methionine = N(2)-dimethylguanosine(26) in tRNA + 2 S-adenosyl-L-homocysteine + 2 H(+)</text>
        <dbReference type="Rhea" id="RHEA:43140"/>
        <dbReference type="Rhea" id="RHEA-COMP:10359"/>
        <dbReference type="Rhea" id="RHEA-COMP:10360"/>
        <dbReference type="ChEBI" id="CHEBI:15378"/>
        <dbReference type="ChEBI" id="CHEBI:57856"/>
        <dbReference type="ChEBI" id="CHEBI:59789"/>
        <dbReference type="ChEBI" id="CHEBI:74269"/>
        <dbReference type="ChEBI" id="CHEBI:74513"/>
        <dbReference type="EC" id="2.1.1.216"/>
    </reaction>
</comment>
<evidence type="ECO:0000256" key="9">
    <source>
        <dbReference type="ARBA" id="ARBA00074266"/>
    </source>
</evidence>
<dbReference type="Gene3D" id="3.30.56.70">
    <property type="entry name" value="N2,N2-dimethylguanosine tRNA methyltransferase, C-terminal domain"/>
    <property type="match status" value="1"/>
</dbReference>
<dbReference type="GO" id="GO:0002940">
    <property type="term" value="P:tRNA N2-guanine methylation"/>
    <property type="evidence" value="ECO:0007669"/>
    <property type="project" value="TreeGrafter"/>
</dbReference>
<dbReference type="SUPFAM" id="SSF53335">
    <property type="entry name" value="S-adenosyl-L-methionine-dependent methyltransferases"/>
    <property type="match status" value="1"/>
</dbReference>
<dbReference type="PROSITE" id="PS51626">
    <property type="entry name" value="SAM_MT_TRM1"/>
    <property type="match status" value="1"/>
</dbReference>
<dbReference type="EMBL" id="CABPRJ010001426">
    <property type="protein sequence ID" value="VVC35361.1"/>
    <property type="molecule type" value="Genomic_DNA"/>
</dbReference>
<comment type="similarity">
    <text evidence="10">Belongs to the class I-like SAM-binding methyltransferase superfamily. Trm1 family.</text>
</comment>
<evidence type="ECO:0000256" key="1">
    <source>
        <dbReference type="ARBA" id="ARBA00022555"/>
    </source>
</evidence>
<reference evidence="12 13" key="1">
    <citation type="submission" date="2019-08" db="EMBL/GenBank/DDBJ databases">
        <authorList>
            <person name="Alioto T."/>
            <person name="Alioto T."/>
            <person name="Gomez Garrido J."/>
        </authorList>
    </citation>
    <scope>NUCLEOTIDE SEQUENCE [LARGE SCALE GENOMIC DNA]</scope>
</reference>
<dbReference type="GO" id="GO:0005634">
    <property type="term" value="C:nucleus"/>
    <property type="evidence" value="ECO:0007669"/>
    <property type="project" value="TreeGrafter"/>
</dbReference>
<name>A0A5E4MVB9_9HEMI</name>
<protein>
    <recommendedName>
        <fullName evidence="9 10">tRNA (guanine(26)-N(2))-dimethyltransferase</fullName>
        <ecNumber evidence="7 10">2.1.1.216</ecNumber>
    </recommendedName>
</protein>
<evidence type="ECO:0000313" key="13">
    <source>
        <dbReference type="Proteomes" id="UP000325440"/>
    </source>
</evidence>
<evidence type="ECO:0000256" key="10">
    <source>
        <dbReference type="PROSITE-ProRule" id="PRU00958"/>
    </source>
</evidence>
<dbReference type="Gene3D" id="3.40.50.150">
    <property type="entry name" value="Vaccinia Virus protein VP39"/>
    <property type="match status" value="1"/>
</dbReference>
<dbReference type="Proteomes" id="UP000325440">
    <property type="component" value="Unassembled WGS sequence"/>
</dbReference>
<feature type="compositionally biased region" description="Polar residues" evidence="11">
    <location>
        <begin position="498"/>
        <end position="519"/>
    </location>
</feature>
<keyword evidence="13" id="KW-1185">Reference proteome</keyword>
<evidence type="ECO:0000256" key="8">
    <source>
        <dbReference type="ARBA" id="ARBA00051897"/>
    </source>
</evidence>
<proteinExistence type="inferred from homology"/>
<keyword evidence="5 10" id="KW-0819">tRNA processing</keyword>
<dbReference type="PANTHER" id="PTHR10631:SF3">
    <property type="entry name" value="TRNA (GUANINE(26)-N(2))-DIMETHYLTRANSFERASE"/>
    <property type="match status" value="1"/>
</dbReference>
<gene>
    <name evidence="12" type="ORF">CINCED_3A014303</name>
</gene>
<evidence type="ECO:0000256" key="4">
    <source>
        <dbReference type="ARBA" id="ARBA00022691"/>
    </source>
</evidence>
<keyword evidence="6 10" id="KW-0694">RNA-binding</keyword>
<evidence type="ECO:0000313" key="12">
    <source>
        <dbReference type="EMBL" id="VVC35361.1"/>
    </source>
</evidence>
<dbReference type="AlphaFoldDB" id="A0A5E4MVB9"/>
<evidence type="ECO:0000256" key="3">
    <source>
        <dbReference type="ARBA" id="ARBA00022679"/>
    </source>
</evidence>